<dbReference type="AlphaFoldDB" id="A0A653DJI9"/>
<sequence>MWEELNTKERRKKKLRHEIDIMRAFGSRFKRKASLRWTNCPRATSGTQVLETKGHSKLLVTLCTFDRKNTNIYLFC</sequence>
<accession>A0A653DJI9</accession>
<dbReference type="Proteomes" id="UP000410492">
    <property type="component" value="Unassembled WGS sequence"/>
</dbReference>
<dbReference type="EMBL" id="CAACVG010012128">
    <property type="protein sequence ID" value="VEN59682.1"/>
    <property type="molecule type" value="Genomic_DNA"/>
</dbReference>
<evidence type="ECO:0000313" key="2">
    <source>
        <dbReference type="Proteomes" id="UP000410492"/>
    </source>
</evidence>
<reference evidence="1 2" key="1">
    <citation type="submission" date="2019-01" db="EMBL/GenBank/DDBJ databases">
        <authorList>
            <person name="Sayadi A."/>
        </authorList>
    </citation>
    <scope>NUCLEOTIDE SEQUENCE [LARGE SCALE GENOMIC DNA]</scope>
</reference>
<gene>
    <name evidence="1" type="ORF">CALMAC_LOCUS17615</name>
</gene>
<proteinExistence type="predicted"/>
<name>A0A653DJI9_CALMS</name>
<organism evidence="1 2">
    <name type="scientific">Callosobruchus maculatus</name>
    <name type="common">Southern cowpea weevil</name>
    <name type="synonym">Pulse bruchid</name>
    <dbReference type="NCBI Taxonomy" id="64391"/>
    <lineage>
        <taxon>Eukaryota</taxon>
        <taxon>Metazoa</taxon>
        <taxon>Ecdysozoa</taxon>
        <taxon>Arthropoda</taxon>
        <taxon>Hexapoda</taxon>
        <taxon>Insecta</taxon>
        <taxon>Pterygota</taxon>
        <taxon>Neoptera</taxon>
        <taxon>Endopterygota</taxon>
        <taxon>Coleoptera</taxon>
        <taxon>Polyphaga</taxon>
        <taxon>Cucujiformia</taxon>
        <taxon>Chrysomeloidea</taxon>
        <taxon>Chrysomelidae</taxon>
        <taxon>Bruchinae</taxon>
        <taxon>Bruchini</taxon>
        <taxon>Callosobruchus</taxon>
    </lineage>
</organism>
<feature type="non-terminal residue" evidence="1">
    <location>
        <position position="76"/>
    </location>
</feature>
<protein>
    <submittedName>
        <fullName evidence="1">Uncharacterized protein</fullName>
    </submittedName>
</protein>
<evidence type="ECO:0000313" key="1">
    <source>
        <dbReference type="EMBL" id="VEN59682.1"/>
    </source>
</evidence>
<keyword evidence="2" id="KW-1185">Reference proteome</keyword>